<keyword evidence="2" id="KW-0413">Isomerase</keyword>
<organism evidence="2 3">
    <name type="scientific">Thalassospira lohafexi</name>
    <dbReference type="NCBI Taxonomy" id="744227"/>
    <lineage>
        <taxon>Bacteria</taxon>
        <taxon>Pseudomonadati</taxon>
        <taxon>Pseudomonadota</taxon>
        <taxon>Alphaproteobacteria</taxon>
        <taxon>Rhodospirillales</taxon>
        <taxon>Thalassospiraceae</taxon>
        <taxon>Thalassospira</taxon>
    </lineage>
</organism>
<accession>A0A2N3L972</accession>
<evidence type="ECO:0000313" key="3">
    <source>
        <dbReference type="Proteomes" id="UP000233332"/>
    </source>
</evidence>
<dbReference type="CDD" id="cd03024">
    <property type="entry name" value="DsbA_FrnE"/>
    <property type="match status" value="1"/>
</dbReference>
<gene>
    <name evidence="2" type="ORF">COO92_05140</name>
</gene>
<protein>
    <submittedName>
        <fullName evidence="2">Dithiol-disulfide isomerase</fullName>
    </submittedName>
</protein>
<comment type="caution">
    <text evidence="2">The sequence shown here is derived from an EMBL/GenBank/DDBJ whole genome shotgun (WGS) entry which is preliminary data.</text>
</comment>
<dbReference type="GO" id="GO:0016853">
    <property type="term" value="F:isomerase activity"/>
    <property type="evidence" value="ECO:0007669"/>
    <property type="project" value="UniProtKB-KW"/>
</dbReference>
<dbReference type="SUPFAM" id="SSF52833">
    <property type="entry name" value="Thioredoxin-like"/>
    <property type="match status" value="1"/>
</dbReference>
<dbReference type="PANTHER" id="PTHR13887:SF41">
    <property type="entry name" value="THIOREDOXIN SUPERFAMILY PROTEIN"/>
    <property type="match status" value="1"/>
</dbReference>
<keyword evidence="3" id="KW-1185">Reference proteome</keyword>
<dbReference type="InterPro" id="IPR036249">
    <property type="entry name" value="Thioredoxin-like_sf"/>
</dbReference>
<dbReference type="Pfam" id="PF01323">
    <property type="entry name" value="DSBA"/>
    <property type="match status" value="1"/>
</dbReference>
<dbReference type="AlphaFoldDB" id="A0A2N3L972"/>
<proteinExistence type="predicted"/>
<dbReference type="EMBL" id="NXGX01000002">
    <property type="protein sequence ID" value="PKR59423.1"/>
    <property type="molecule type" value="Genomic_DNA"/>
</dbReference>
<reference evidence="2 3" key="1">
    <citation type="submission" date="2017-09" db="EMBL/GenBank/DDBJ databases">
        <title>Biodiversity and function of Thalassospira species in the particle-attached aromatic-hydrocarbon-degrading consortia from the surface seawater of the China South Sea.</title>
        <authorList>
            <person name="Dong C."/>
            <person name="Lai Q."/>
            <person name="Shao Z."/>
        </authorList>
    </citation>
    <scope>NUCLEOTIDE SEQUENCE [LARGE SCALE GENOMIC DNA]</scope>
    <source>
        <strain evidence="2 3">139Z-12</strain>
    </source>
</reference>
<dbReference type="InterPro" id="IPR001853">
    <property type="entry name" value="DSBA-like_thioredoxin_dom"/>
</dbReference>
<evidence type="ECO:0000259" key="1">
    <source>
        <dbReference type="Pfam" id="PF01323"/>
    </source>
</evidence>
<dbReference type="Gene3D" id="3.40.30.10">
    <property type="entry name" value="Glutaredoxin"/>
    <property type="match status" value="1"/>
</dbReference>
<dbReference type="RefSeq" id="WP_101300440.1">
    <property type="nucleotide sequence ID" value="NZ_NXGX01000002.1"/>
</dbReference>
<dbReference type="PANTHER" id="PTHR13887">
    <property type="entry name" value="GLUTATHIONE S-TRANSFERASE KAPPA"/>
    <property type="match status" value="1"/>
</dbReference>
<name>A0A2N3L972_9PROT</name>
<evidence type="ECO:0000313" key="2">
    <source>
        <dbReference type="EMBL" id="PKR59423.1"/>
    </source>
</evidence>
<dbReference type="Proteomes" id="UP000233332">
    <property type="component" value="Unassembled WGS sequence"/>
</dbReference>
<dbReference type="GO" id="GO:0016491">
    <property type="term" value="F:oxidoreductase activity"/>
    <property type="evidence" value="ECO:0007669"/>
    <property type="project" value="InterPro"/>
</dbReference>
<feature type="domain" description="DSBA-like thioredoxin" evidence="1">
    <location>
        <begin position="17"/>
        <end position="216"/>
    </location>
</feature>
<sequence>MNWHAGQNETSLMPIRIEAIVDTICPWCYIGKKRLEKALSREQLDNLIINWRPFLLNPDMPNGGIDRKLYLSAKFGGTESATRVYKAIETAGAAVGIDFKFDDIKITPDSTDSHRLIFKVCSERPAVGNALVEDLFVAYFLEGQNIGDLDILAEIAVTHGEDRNEILDYLAGDMDRDFVGQENRVAHQMGVTGVPCFVFNGRHALSGAQEPEILQRMVRLARQEETPAS</sequence>